<reference evidence="2 3" key="1">
    <citation type="journal article" date="2018" name="Nat. Ecol. Evol.">
        <title>Shark genomes provide insights into elasmobranch evolution and the origin of vertebrates.</title>
        <authorList>
            <person name="Hara Y"/>
            <person name="Yamaguchi K"/>
            <person name="Onimaru K"/>
            <person name="Kadota M"/>
            <person name="Koyanagi M"/>
            <person name="Keeley SD"/>
            <person name="Tatsumi K"/>
            <person name="Tanaka K"/>
            <person name="Motone F"/>
            <person name="Kageyama Y"/>
            <person name="Nozu R"/>
            <person name="Adachi N"/>
            <person name="Nishimura O"/>
            <person name="Nakagawa R"/>
            <person name="Tanegashima C"/>
            <person name="Kiyatake I"/>
            <person name="Matsumoto R"/>
            <person name="Murakumo K"/>
            <person name="Nishida K"/>
            <person name="Terakita A"/>
            <person name="Kuratani S"/>
            <person name="Sato K"/>
            <person name="Hyodo S Kuraku.S."/>
        </authorList>
    </citation>
    <scope>NUCLEOTIDE SEQUENCE [LARGE SCALE GENOMIC DNA]</scope>
</reference>
<comment type="caution">
    <text evidence="2">The sequence shown here is derived from an EMBL/GenBank/DDBJ whole genome shotgun (WGS) entry which is preliminary data.</text>
</comment>
<feature type="transmembrane region" description="Helical" evidence="1">
    <location>
        <begin position="36"/>
        <end position="59"/>
    </location>
</feature>
<sequence length="152" mass="14838">MLIANVAAQSRRAYFTAEKRVSNELVCTTGAEPASWVAAGAAAAVSVACGFGAGLAVTFGSAFGATRTTDCGLASATFGLAGAAAAGAGAAVLLASAVAPPMPTLRAKLERKPSDLSDAFAEATRVLAAGVVDDVVATTGSSCWTARLGRGG</sequence>
<feature type="non-terminal residue" evidence="2">
    <location>
        <position position="152"/>
    </location>
</feature>
<dbReference type="AlphaFoldDB" id="A0A401U0Y4"/>
<evidence type="ECO:0000313" key="2">
    <source>
        <dbReference type="EMBL" id="GCC48543.1"/>
    </source>
</evidence>
<dbReference type="Proteomes" id="UP000287033">
    <property type="component" value="Unassembled WGS sequence"/>
</dbReference>
<keyword evidence="1" id="KW-0812">Transmembrane</keyword>
<accession>A0A401U0Y4</accession>
<keyword evidence="3" id="KW-1185">Reference proteome</keyword>
<name>A0A401U0Y4_CHIPU</name>
<proteinExistence type="predicted"/>
<evidence type="ECO:0000313" key="3">
    <source>
        <dbReference type="Proteomes" id="UP000287033"/>
    </source>
</evidence>
<evidence type="ECO:0000256" key="1">
    <source>
        <dbReference type="SAM" id="Phobius"/>
    </source>
</evidence>
<keyword evidence="1" id="KW-0472">Membrane</keyword>
<feature type="transmembrane region" description="Helical" evidence="1">
    <location>
        <begin position="71"/>
        <end position="99"/>
    </location>
</feature>
<organism evidence="2 3">
    <name type="scientific">Chiloscyllium punctatum</name>
    <name type="common">Brownbanded bambooshark</name>
    <name type="synonym">Hemiscyllium punctatum</name>
    <dbReference type="NCBI Taxonomy" id="137246"/>
    <lineage>
        <taxon>Eukaryota</taxon>
        <taxon>Metazoa</taxon>
        <taxon>Chordata</taxon>
        <taxon>Craniata</taxon>
        <taxon>Vertebrata</taxon>
        <taxon>Chondrichthyes</taxon>
        <taxon>Elasmobranchii</taxon>
        <taxon>Galeomorphii</taxon>
        <taxon>Galeoidea</taxon>
        <taxon>Orectolobiformes</taxon>
        <taxon>Hemiscylliidae</taxon>
        <taxon>Chiloscyllium</taxon>
    </lineage>
</organism>
<keyword evidence="1" id="KW-1133">Transmembrane helix</keyword>
<gene>
    <name evidence="2" type="ORF">chiPu_0032779</name>
</gene>
<protein>
    <submittedName>
        <fullName evidence="2">Uncharacterized protein</fullName>
    </submittedName>
</protein>
<dbReference type="EMBL" id="BEZZ01245624">
    <property type="protein sequence ID" value="GCC48543.1"/>
    <property type="molecule type" value="Genomic_DNA"/>
</dbReference>